<sequence length="75" mass="8866">MPSKKCKVATKCNFLQLRDNKPWSEFHIAATHLQSKGFGLEFSFKLLVVRNCVFSFYSFYKKYFITFDKFCNGFS</sequence>
<name>A0A0E9WQJ3_ANGAN</name>
<reference evidence="1" key="1">
    <citation type="submission" date="2014-11" db="EMBL/GenBank/DDBJ databases">
        <authorList>
            <person name="Amaro Gonzalez C."/>
        </authorList>
    </citation>
    <scope>NUCLEOTIDE SEQUENCE</scope>
</reference>
<proteinExistence type="predicted"/>
<accession>A0A0E9WQJ3</accession>
<dbReference type="AlphaFoldDB" id="A0A0E9WQJ3"/>
<dbReference type="EMBL" id="GBXM01015935">
    <property type="protein sequence ID" value="JAH92642.1"/>
    <property type="molecule type" value="Transcribed_RNA"/>
</dbReference>
<evidence type="ECO:0000313" key="1">
    <source>
        <dbReference type="EMBL" id="JAH92642.1"/>
    </source>
</evidence>
<reference evidence="1" key="2">
    <citation type="journal article" date="2015" name="Fish Shellfish Immunol.">
        <title>Early steps in the European eel (Anguilla anguilla)-Vibrio vulnificus interaction in the gills: Role of the RtxA13 toxin.</title>
        <authorList>
            <person name="Callol A."/>
            <person name="Pajuelo D."/>
            <person name="Ebbesson L."/>
            <person name="Teles M."/>
            <person name="MacKenzie S."/>
            <person name="Amaro C."/>
        </authorList>
    </citation>
    <scope>NUCLEOTIDE SEQUENCE</scope>
</reference>
<organism evidence="1">
    <name type="scientific">Anguilla anguilla</name>
    <name type="common">European freshwater eel</name>
    <name type="synonym">Muraena anguilla</name>
    <dbReference type="NCBI Taxonomy" id="7936"/>
    <lineage>
        <taxon>Eukaryota</taxon>
        <taxon>Metazoa</taxon>
        <taxon>Chordata</taxon>
        <taxon>Craniata</taxon>
        <taxon>Vertebrata</taxon>
        <taxon>Euteleostomi</taxon>
        <taxon>Actinopterygii</taxon>
        <taxon>Neopterygii</taxon>
        <taxon>Teleostei</taxon>
        <taxon>Anguilliformes</taxon>
        <taxon>Anguillidae</taxon>
        <taxon>Anguilla</taxon>
    </lineage>
</organism>
<protein>
    <submittedName>
        <fullName evidence="1">Uncharacterized protein</fullName>
    </submittedName>
</protein>